<evidence type="ECO:0000313" key="10">
    <source>
        <dbReference type="EMBL" id="MXR50812.1"/>
    </source>
</evidence>
<protein>
    <submittedName>
        <fullName evidence="10">FtsX-like permease family protein</fullName>
    </submittedName>
</protein>
<dbReference type="Pfam" id="PF12704">
    <property type="entry name" value="MacB_PCD"/>
    <property type="match status" value="1"/>
</dbReference>
<feature type="transmembrane region" description="Helical" evidence="7">
    <location>
        <begin position="21"/>
        <end position="41"/>
    </location>
</feature>
<comment type="similarity">
    <text evidence="6">Belongs to the ABC-4 integral membrane protein family.</text>
</comment>
<keyword evidence="11" id="KW-1185">Reference proteome</keyword>
<evidence type="ECO:0000313" key="11">
    <source>
        <dbReference type="Proteomes" id="UP000466535"/>
    </source>
</evidence>
<proteinExistence type="inferred from homology"/>
<dbReference type="InterPro" id="IPR050250">
    <property type="entry name" value="Macrolide_Exporter_MacB"/>
</dbReference>
<dbReference type="AlphaFoldDB" id="A0A6B0T6A6"/>
<dbReference type="GO" id="GO:0022857">
    <property type="term" value="F:transmembrane transporter activity"/>
    <property type="evidence" value="ECO:0007669"/>
    <property type="project" value="TreeGrafter"/>
</dbReference>
<keyword evidence="5 7" id="KW-0472">Membrane</keyword>
<evidence type="ECO:0000259" key="8">
    <source>
        <dbReference type="Pfam" id="PF02687"/>
    </source>
</evidence>
<evidence type="ECO:0000256" key="6">
    <source>
        <dbReference type="ARBA" id="ARBA00038076"/>
    </source>
</evidence>
<comment type="caution">
    <text evidence="10">The sequence shown here is derived from an EMBL/GenBank/DDBJ whole genome shotgun (WGS) entry which is preliminary data.</text>
</comment>
<dbReference type="InterPro" id="IPR003838">
    <property type="entry name" value="ABC3_permease_C"/>
</dbReference>
<evidence type="ECO:0000259" key="9">
    <source>
        <dbReference type="Pfam" id="PF12704"/>
    </source>
</evidence>
<dbReference type="OrthoDB" id="11469at2157"/>
<keyword evidence="3 7" id="KW-0812">Transmembrane</keyword>
<dbReference type="PANTHER" id="PTHR30572">
    <property type="entry name" value="MEMBRANE COMPONENT OF TRANSPORTER-RELATED"/>
    <property type="match status" value="1"/>
</dbReference>
<evidence type="ECO:0000256" key="5">
    <source>
        <dbReference type="ARBA" id="ARBA00023136"/>
    </source>
</evidence>
<feature type="transmembrane region" description="Helical" evidence="7">
    <location>
        <begin position="346"/>
        <end position="375"/>
    </location>
</feature>
<evidence type="ECO:0000256" key="1">
    <source>
        <dbReference type="ARBA" id="ARBA00004651"/>
    </source>
</evidence>
<dbReference type="GO" id="GO:0005886">
    <property type="term" value="C:plasma membrane"/>
    <property type="evidence" value="ECO:0007669"/>
    <property type="project" value="UniProtKB-SubCell"/>
</dbReference>
<dbReference type="InterPro" id="IPR025857">
    <property type="entry name" value="MacB_PCD"/>
</dbReference>
<accession>A0A6B0T6A6</accession>
<comment type="subcellular location">
    <subcellularLocation>
        <location evidence="1">Cell membrane</location>
        <topology evidence="1">Multi-pass membrane protein</topology>
    </subcellularLocation>
</comment>
<gene>
    <name evidence="10" type="ORF">GRX03_04225</name>
</gene>
<sequence>MKFRDGIGIAWRSLTGHRLRSALTTVGIVIGIATVIIFASFGTSVQTDIVGEFEDTAASEIIIVTGDVGLDPSSGGDGGPPPSADELGNIALPGITVHDLDQLSQIDGVRSVIPRGSIDASSVSYQNETRPQSVIATTPAALPEENFVSGGPFEQGDSGEIVLSETAANEFEGDVGVNDTVVIDYGNSKENFTVVGIISQARGGLNVFGSFSAEVYVPTDPYYREYGNTVESPSQGVEQAAYRQVTVVAEPNQVSETRDRIERYFEEESDAGQVVEEGVTVQSTAAIVDGIESVLNDVIQLVSGIGILALLVGAFGIANIMLVSVTERTKEIGIMKANGAHNREVMGLFLAESTLLGLAGAVVGIPVGLIVGFGAAAYAEVGFTVPFGWIAVATAMGITTGIVAGLYPAWRAARVDPIDALRYE</sequence>
<evidence type="ECO:0000256" key="2">
    <source>
        <dbReference type="ARBA" id="ARBA00022475"/>
    </source>
</evidence>
<dbReference type="EMBL" id="WUUT01000001">
    <property type="protein sequence ID" value="MXR50812.1"/>
    <property type="molecule type" value="Genomic_DNA"/>
</dbReference>
<feature type="domain" description="MacB-like periplasmic core" evidence="9">
    <location>
        <begin position="21"/>
        <end position="263"/>
    </location>
</feature>
<keyword evidence="2" id="KW-1003">Cell membrane</keyword>
<name>A0A6B0T6A6_9EURY</name>
<feature type="transmembrane region" description="Helical" evidence="7">
    <location>
        <begin position="387"/>
        <end position="407"/>
    </location>
</feature>
<evidence type="ECO:0000256" key="7">
    <source>
        <dbReference type="SAM" id="Phobius"/>
    </source>
</evidence>
<feature type="transmembrane region" description="Helical" evidence="7">
    <location>
        <begin position="301"/>
        <end position="325"/>
    </location>
</feature>
<dbReference type="Proteomes" id="UP000466535">
    <property type="component" value="Unassembled WGS sequence"/>
</dbReference>
<evidence type="ECO:0000256" key="4">
    <source>
        <dbReference type="ARBA" id="ARBA00022989"/>
    </source>
</evidence>
<feature type="domain" description="ABC3 transporter permease C-terminal" evidence="8">
    <location>
        <begin position="305"/>
        <end position="417"/>
    </location>
</feature>
<evidence type="ECO:0000256" key="3">
    <source>
        <dbReference type="ARBA" id="ARBA00022692"/>
    </source>
</evidence>
<organism evidence="10 11">
    <name type="scientific">Halovenus carboxidivorans</name>
    <dbReference type="NCBI Taxonomy" id="2692199"/>
    <lineage>
        <taxon>Archaea</taxon>
        <taxon>Methanobacteriati</taxon>
        <taxon>Methanobacteriota</taxon>
        <taxon>Stenosarchaea group</taxon>
        <taxon>Halobacteria</taxon>
        <taxon>Halobacteriales</taxon>
        <taxon>Haloarculaceae</taxon>
        <taxon>Halovenus</taxon>
    </lineage>
</organism>
<keyword evidence="4 7" id="KW-1133">Transmembrane helix</keyword>
<dbReference type="RefSeq" id="WP_159762906.1">
    <property type="nucleotide sequence ID" value="NZ_WUUT01000001.1"/>
</dbReference>
<dbReference type="Pfam" id="PF02687">
    <property type="entry name" value="FtsX"/>
    <property type="match status" value="1"/>
</dbReference>
<reference evidence="10 11" key="1">
    <citation type="submission" date="2019-12" db="EMBL/GenBank/DDBJ databases">
        <title>Isolation and characterization of three novel carbon monoxide-oxidizing members of Halobacteria from salione crusts and soils.</title>
        <authorList>
            <person name="Myers M.R."/>
            <person name="King G.M."/>
        </authorList>
    </citation>
    <scope>NUCLEOTIDE SEQUENCE [LARGE SCALE GENOMIC DNA]</scope>
    <source>
        <strain evidence="10 11">WSH3</strain>
    </source>
</reference>
<dbReference type="PANTHER" id="PTHR30572:SF4">
    <property type="entry name" value="ABC TRANSPORTER PERMEASE YTRF"/>
    <property type="match status" value="1"/>
</dbReference>